<gene>
    <name evidence="1" type="ORF">Pla52n_25130</name>
</gene>
<reference evidence="1 2" key="1">
    <citation type="submission" date="2019-02" db="EMBL/GenBank/DDBJ databases">
        <title>Deep-cultivation of Planctomycetes and their phenomic and genomic characterization uncovers novel biology.</title>
        <authorList>
            <person name="Wiegand S."/>
            <person name="Jogler M."/>
            <person name="Boedeker C."/>
            <person name="Pinto D."/>
            <person name="Vollmers J."/>
            <person name="Rivas-Marin E."/>
            <person name="Kohn T."/>
            <person name="Peeters S.H."/>
            <person name="Heuer A."/>
            <person name="Rast P."/>
            <person name="Oberbeckmann S."/>
            <person name="Bunk B."/>
            <person name="Jeske O."/>
            <person name="Meyerdierks A."/>
            <person name="Storesund J.E."/>
            <person name="Kallscheuer N."/>
            <person name="Luecker S."/>
            <person name="Lage O.M."/>
            <person name="Pohl T."/>
            <person name="Merkel B.J."/>
            <person name="Hornburger P."/>
            <person name="Mueller R.-W."/>
            <person name="Bruemmer F."/>
            <person name="Labrenz M."/>
            <person name="Spormann A.M."/>
            <person name="Op Den Camp H."/>
            <person name="Overmann J."/>
            <person name="Amann R."/>
            <person name="Jetten M.S.M."/>
            <person name="Mascher T."/>
            <person name="Medema M.H."/>
            <person name="Devos D.P."/>
            <person name="Kaster A.-K."/>
            <person name="Ovreas L."/>
            <person name="Rohde M."/>
            <person name="Galperin M.Y."/>
            <person name="Jogler C."/>
        </authorList>
    </citation>
    <scope>NUCLEOTIDE SEQUENCE [LARGE SCALE GENOMIC DNA]</scope>
    <source>
        <strain evidence="1 2">Pla52n</strain>
    </source>
</reference>
<proteinExistence type="predicted"/>
<dbReference type="EMBL" id="SJPN01000003">
    <property type="protein sequence ID" value="TWU04472.1"/>
    <property type="molecule type" value="Genomic_DNA"/>
</dbReference>
<evidence type="ECO:0000313" key="1">
    <source>
        <dbReference type="EMBL" id="TWU04472.1"/>
    </source>
</evidence>
<accession>A0A5C6AZB3</accession>
<keyword evidence="2" id="KW-1185">Reference proteome</keyword>
<evidence type="ECO:0000313" key="2">
    <source>
        <dbReference type="Proteomes" id="UP000320176"/>
    </source>
</evidence>
<sequence>MAHLIAKQGTWNVVPGGISDTPRLVVPQVLDGMLIQVKCEFMANTGVDGGFYYATQSPQIPSAMSAAQRIISGTNGWVNVAMTSFWTHANDGKVEDITFEMDFTTGGFTKHGQIGQFLMYASVETLH</sequence>
<dbReference type="RefSeq" id="WP_146519889.1">
    <property type="nucleotide sequence ID" value="NZ_CP151726.1"/>
</dbReference>
<dbReference type="AlphaFoldDB" id="A0A5C6AZB3"/>
<name>A0A5C6AZB3_9BACT</name>
<protein>
    <submittedName>
        <fullName evidence="1">Uncharacterized protein</fullName>
    </submittedName>
</protein>
<comment type="caution">
    <text evidence="1">The sequence shown here is derived from an EMBL/GenBank/DDBJ whole genome shotgun (WGS) entry which is preliminary data.</text>
</comment>
<organism evidence="1 2">
    <name type="scientific">Stieleria varia</name>
    <dbReference type="NCBI Taxonomy" id="2528005"/>
    <lineage>
        <taxon>Bacteria</taxon>
        <taxon>Pseudomonadati</taxon>
        <taxon>Planctomycetota</taxon>
        <taxon>Planctomycetia</taxon>
        <taxon>Pirellulales</taxon>
        <taxon>Pirellulaceae</taxon>
        <taxon>Stieleria</taxon>
    </lineage>
</organism>
<dbReference type="Proteomes" id="UP000320176">
    <property type="component" value="Unassembled WGS sequence"/>
</dbReference>